<proteinExistence type="inferred from homology"/>
<dbReference type="Proteomes" id="UP000054561">
    <property type="component" value="Unassembled WGS sequence"/>
</dbReference>
<organism evidence="3 4">
    <name type="scientific">Plasmodium fragile</name>
    <dbReference type="NCBI Taxonomy" id="5857"/>
    <lineage>
        <taxon>Eukaryota</taxon>
        <taxon>Sar</taxon>
        <taxon>Alveolata</taxon>
        <taxon>Apicomplexa</taxon>
        <taxon>Aconoidasida</taxon>
        <taxon>Haemosporida</taxon>
        <taxon>Plasmodiidae</taxon>
        <taxon>Plasmodium</taxon>
        <taxon>Plasmodium (Plasmodium)</taxon>
    </lineage>
</organism>
<dbReference type="Pfam" id="PF03259">
    <property type="entry name" value="Robl_LC7"/>
    <property type="match status" value="1"/>
</dbReference>
<dbReference type="OrthoDB" id="9985637at2759"/>
<evidence type="ECO:0000256" key="1">
    <source>
        <dbReference type="ARBA" id="ARBA00007191"/>
    </source>
</evidence>
<protein>
    <recommendedName>
        <fullName evidence="2">Roadblock/LAMTOR2 domain-containing protein</fullName>
    </recommendedName>
</protein>
<comment type="similarity">
    <text evidence="1">Belongs to the GAMAD family.</text>
</comment>
<accession>A0A0D9QLZ7</accession>
<dbReference type="EMBL" id="KQ001669">
    <property type="protein sequence ID" value="KJP87817.1"/>
    <property type="molecule type" value="Genomic_DNA"/>
</dbReference>
<dbReference type="RefSeq" id="XP_012335621.1">
    <property type="nucleotide sequence ID" value="XM_012480198.1"/>
</dbReference>
<dbReference type="SUPFAM" id="SSF103196">
    <property type="entry name" value="Roadblock/LC7 domain"/>
    <property type="match status" value="1"/>
</dbReference>
<evidence type="ECO:0000313" key="4">
    <source>
        <dbReference type="Proteomes" id="UP000054561"/>
    </source>
</evidence>
<keyword evidence="4" id="KW-1185">Reference proteome</keyword>
<sequence>MAGSASEISESLNAWMNSNSSIESYVLINSDGIPLKYNEDVSYEHAVKQASLFSDLLTKTKRCVKELLPQENEFNSNLRIRTKKETEYIICNHGDYSLITKQNCKDTQTNKNK</sequence>
<dbReference type="PANTHER" id="PTHR10779">
    <property type="entry name" value="DYNEIN LIGHT CHAIN ROADBLOCK"/>
    <property type="match status" value="1"/>
</dbReference>
<dbReference type="GeneID" id="24267887"/>
<dbReference type="VEuPathDB" id="PlasmoDB:AK88_02573"/>
<dbReference type="AlphaFoldDB" id="A0A0D9QLZ7"/>
<gene>
    <name evidence="3" type="ORF">AK88_02573</name>
</gene>
<reference evidence="3 4" key="1">
    <citation type="submission" date="2014-03" db="EMBL/GenBank/DDBJ databases">
        <title>The Genome Sequence of Plasmodium fragile nilgiri.</title>
        <authorList>
            <consortium name="The Broad Institute Genomics Platform"/>
            <consortium name="The Broad Institute Genome Sequencing Center for Infectious Disease"/>
            <person name="Neafsey D."/>
            <person name="Duraisingh M."/>
            <person name="Young S.K."/>
            <person name="Zeng Q."/>
            <person name="Gargeya S."/>
            <person name="Abouelleil A."/>
            <person name="Alvarado L."/>
            <person name="Chapman S.B."/>
            <person name="Gainer-Dewar J."/>
            <person name="Goldberg J."/>
            <person name="Griggs A."/>
            <person name="Gujja S."/>
            <person name="Hansen M."/>
            <person name="Howarth C."/>
            <person name="Imamovic A."/>
            <person name="Larimer J."/>
            <person name="Pearson M."/>
            <person name="Poon T.W."/>
            <person name="Priest M."/>
            <person name="Roberts A."/>
            <person name="Saif S."/>
            <person name="Shea T."/>
            <person name="Sykes S."/>
            <person name="Wortman J."/>
            <person name="Nusbaum C."/>
            <person name="Birren B."/>
        </authorList>
    </citation>
    <scope>NUCLEOTIDE SEQUENCE [LARGE SCALE GENOMIC DNA]</scope>
    <source>
        <strain evidence="4">nilgiri</strain>
    </source>
</reference>
<feature type="domain" description="Roadblock/LAMTOR2" evidence="2">
    <location>
        <begin position="18"/>
        <end position="100"/>
    </location>
</feature>
<dbReference type="Gene3D" id="3.30.450.30">
    <property type="entry name" value="Dynein light chain 2a, cytoplasmic"/>
    <property type="match status" value="1"/>
</dbReference>
<dbReference type="OMA" id="NKETEYI"/>
<name>A0A0D9QLZ7_PLAFR</name>
<dbReference type="InterPro" id="IPR004942">
    <property type="entry name" value="Roadblock/LAMTOR2_dom"/>
</dbReference>
<evidence type="ECO:0000313" key="3">
    <source>
        <dbReference type="EMBL" id="KJP87817.1"/>
    </source>
</evidence>
<evidence type="ECO:0000259" key="2">
    <source>
        <dbReference type="Pfam" id="PF03259"/>
    </source>
</evidence>
<dbReference type="FunFam" id="3.30.450.30:FF:000012">
    <property type="entry name" value="Dynein light chain 2B, cytoplasmic"/>
    <property type="match status" value="1"/>
</dbReference>